<sequence length="125" mass="14672">HYNSSHRYVCATCKKVLPSPHLLDLHIQENHDSFFAVMADKKHSTAADRMDHCVKTHKLPKDFRFEINPKKPKSRKKTKVQKNYESESMDLDSENTKQVKNPFMLFNSKSKAFPKYTGRKFTKNN</sequence>
<gene>
    <name evidence="3" type="ORF">OBRU01_25763</name>
</gene>
<dbReference type="EMBL" id="JTDY01011326">
    <property type="protein sequence ID" value="KOB56938.1"/>
    <property type="molecule type" value="Genomic_DNA"/>
</dbReference>
<organism evidence="3 4">
    <name type="scientific">Operophtera brumata</name>
    <name type="common">Winter moth</name>
    <name type="synonym">Phalaena brumata</name>
    <dbReference type="NCBI Taxonomy" id="104452"/>
    <lineage>
        <taxon>Eukaryota</taxon>
        <taxon>Metazoa</taxon>
        <taxon>Ecdysozoa</taxon>
        <taxon>Arthropoda</taxon>
        <taxon>Hexapoda</taxon>
        <taxon>Insecta</taxon>
        <taxon>Pterygota</taxon>
        <taxon>Neoptera</taxon>
        <taxon>Endopterygota</taxon>
        <taxon>Lepidoptera</taxon>
        <taxon>Glossata</taxon>
        <taxon>Ditrysia</taxon>
        <taxon>Geometroidea</taxon>
        <taxon>Geometridae</taxon>
        <taxon>Larentiinae</taxon>
        <taxon>Operophtera</taxon>
    </lineage>
</organism>
<accession>A0A0L7K3W8</accession>
<dbReference type="STRING" id="104452.A0A0L7K3W8"/>
<feature type="non-terminal residue" evidence="3">
    <location>
        <position position="125"/>
    </location>
</feature>
<dbReference type="InterPro" id="IPR013087">
    <property type="entry name" value="Znf_C2H2_type"/>
</dbReference>
<keyword evidence="4" id="KW-1185">Reference proteome</keyword>
<feature type="region of interest" description="Disordered" evidence="1">
    <location>
        <begin position="66"/>
        <end position="94"/>
    </location>
</feature>
<protein>
    <recommendedName>
        <fullName evidence="2">C2H2-type domain-containing protein</fullName>
    </recommendedName>
</protein>
<feature type="compositionally biased region" description="Basic residues" evidence="1">
    <location>
        <begin position="70"/>
        <end position="80"/>
    </location>
</feature>
<evidence type="ECO:0000313" key="3">
    <source>
        <dbReference type="EMBL" id="KOB56938.1"/>
    </source>
</evidence>
<evidence type="ECO:0000313" key="4">
    <source>
        <dbReference type="Proteomes" id="UP000037510"/>
    </source>
</evidence>
<reference evidence="3 4" key="1">
    <citation type="journal article" date="2015" name="Genome Biol. Evol.">
        <title>The genome of winter moth (Operophtera brumata) provides a genomic perspective on sexual dimorphism and phenology.</title>
        <authorList>
            <person name="Derks M.F."/>
            <person name="Smit S."/>
            <person name="Salis L."/>
            <person name="Schijlen E."/>
            <person name="Bossers A."/>
            <person name="Mateman C."/>
            <person name="Pijl A.S."/>
            <person name="de Ridder D."/>
            <person name="Groenen M.A."/>
            <person name="Visser M.E."/>
            <person name="Megens H.J."/>
        </authorList>
    </citation>
    <scope>NUCLEOTIDE SEQUENCE [LARGE SCALE GENOMIC DNA]</scope>
    <source>
        <strain evidence="3">WM2013NL</strain>
        <tissue evidence="3">Head and thorax</tissue>
    </source>
</reference>
<comment type="caution">
    <text evidence="3">The sequence shown here is derived from an EMBL/GenBank/DDBJ whole genome shotgun (WGS) entry which is preliminary data.</text>
</comment>
<evidence type="ECO:0000256" key="1">
    <source>
        <dbReference type="SAM" id="MobiDB-lite"/>
    </source>
</evidence>
<dbReference type="PROSITE" id="PS00028">
    <property type="entry name" value="ZINC_FINGER_C2H2_1"/>
    <property type="match status" value="1"/>
</dbReference>
<dbReference type="Proteomes" id="UP000037510">
    <property type="component" value="Unassembled WGS sequence"/>
</dbReference>
<feature type="domain" description="C2H2-type" evidence="2">
    <location>
        <begin position="10"/>
        <end position="31"/>
    </location>
</feature>
<feature type="non-terminal residue" evidence="3">
    <location>
        <position position="1"/>
    </location>
</feature>
<dbReference type="AlphaFoldDB" id="A0A0L7K3W8"/>
<evidence type="ECO:0000259" key="2">
    <source>
        <dbReference type="PROSITE" id="PS00028"/>
    </source>
</evidence>
<name>A0A0L7K3W8_OPEBR</name>
<dbReference type="InterPro" id="IPR039258">
    <property type="entry name" value="ZNF511"/>
</dbReference>
<proteinExistence type="predicted"/>
<dbReference type="PANTHER" id="PTHR21354">
    <property type="entry name" value="ZINC FINGER PROTEIN 511"/>
    <property type="match status" value="1"/>
</dbReference>
<dbReference type="PANTHER" id="PTHR21354:SF0">
    <property type="entry name" value="ZINC FINGER PROTEIN 511"/>
    <property type="match status" value="1"/>
</dbReference>